<keyword evidence="6" id="KW-0813">Transport</keyword>
<dbReference type="InterPro" id="IPR026626">
    <property type="entry name" value="NDUFA3"/>
</dbReference>
<evidence type="ECO:0000256" key="16">
    <source>
        <dbReference type="ARBA" id="ARBA00032035"/>
    </source>
</evidence>
<keyword evidence="10" id="KW-0249">Electron transport</keyword>
<comment type="subcellular location">
    <subcellularLocation>
        <location evidence="2">Mitochondrion inner membrane</location>
        <topology evidence="2">Single-pass membrane protein</topology>
    </subcellularLocation>
</comment>
<evidence type="ECO:0000256" key="14">
    <source>
        <dbReference type="ARBA" id="ARBA00023136"/>
    </source>
</evidence>
<evidence type="ECO:0000256" key="15">
    <source>
        <dbReference type="ARBA" id="ARBA00031425"/>
    </source>
</evidence>
<evidence type="ECO:0000256" key="10">
    <source>
        <dbReference type="ARBA" id="ARBA00022982"/>
    </source>
</evidence>
<reference evidence="20" key="1">
    <citation type="submission" date="2025-08" db="UniProtKB">
        <authorList>
            <consortium name="RefSeq"/>
        </authorList>
    </citation>
    <scope>IDENTIFICATION</scope>
    <source>
        <tissue evidence="20">Liver</tissue>
    </source>
</reference>
<evidence type="ECO:0000256" key="9">
    <source>
        <dbReference type="ARBA" id="ARBA00022792"/>
    </source>
</evidence>
<feature type="region of interest" description="Disordered" evidence="17">
    <location>
        <begin position="60"/>
        <end position="80"/>
    </location>
</feature>
<evidence type="ECO:0000256" key="4">
    <source>
        <dbReference type="ARBA" id="ARBA00011533"/>
    </source>
</evidence>
<keyword evidence="8 18" id="KW-0812">Transmembrane</keyword>
<evidence type="ECO:0000256" key="5">
    <source>
        <dbReference type="ARBA" id="ARBA00016391"/>
    </source>
</evidence>
<comment type="similarity">
    <text evidence="3">Belongs to the complex I NDUFA3 subunit family.</text>
</comment>
<keyword evidence="11 18" id="KW-1133">Transmembrane helix</keyword>
<sequence>MATRLTAFLKNAWAEHPVLVVSFSVWGLPIIMPVLSPYTKYASMINKTIPYNYPVPVRDNGNMPNVPSHTQDPQAKAWNG</sequence>
<dbReference type="PANTHER" id="PTHR15221">
    <property type="entry name" value="NADH DEHYDROGENASE [UBIQUINONE] 1 ALPHA SUBCOMPLEX SUBUNIT 3"/>
    <property type="match status" value="1"/>
</dbReference>
<comment type="subunit">
    <text evidence="4">Complex I is composed of 45 different subunits.</text>
</comment>
<evidence type="ECO:0000256" key="6">
    <source>
        <dbReference type="ARBA" id="ARBA00022448"/>
    </source>
</evidence>
<protein>
    <recommendedName>
        <fullName evidence="5">NADH dehydrogenase [ubiquinone] 1 alpha subcomplex subunit 3</fullName>
    </recommendedName>
    <alternativeName>
        <fullName evidence="15">Complex I-B9</fullName>
    </alternativeName>
    <alternativeName>
        <fullName evidence="16">NADH-ubiquinone oxidoreductase B9 subunit</fullName>
    </alternativeName>
</protein>
<evidence type="ECO:0000313" key="20">
    <source>
        <dbReference type="RefSeq" id="XP_040584119.1"/>
    </source>
</evidence>
<keyword evidence="19" id="KW-1185">Reference proteome</keyword>
<evidence type="ECO:0000256" key="12">
    <source>
        <dbReference type="ARBA" id="ARBA00022990"/>
    </source>
</evidence>
<dbReference type="GeneID" id="101825287"/>
<evidence type="ECO:0000256" key="8">
    <source>
        <dbReference type="ARBA" id="ARBA00022692"/>
    </source>
</evidence>
<evidence type="ECO:0000256" key="7">
    <source>
        <dbReference type="ARBA" id="ARBA00022660"/>
    </source>
</evidence>
<name>A0ABM2W183_MESAU</name>
<keyword evidence="13" id="KW-0496">Mitochondrion</keyword>
<evidence type="ECO:0000256" key="11">
    <source>
        <dbReference type="ARBA" id="ARBA00022989"/>
    </source>
</evidence>
<keyword evidence="12" id="KW-0007">Acetylation</keyword>
<dbReference type="Pfam" id="PF14987">
    <property type="entry name" value="NADHdh_A3"/>
    <property type="match status" value="1"/>
</dbReference>
<gene>
    <name evidence="20" type="primary">LOC101825287</name>
</gene>
<evidence type="ECO:0000256" key="18">
    <source>
        <dbReference type="SAM" id="Phobius"/>
    </source>
</evidence>
<accession>A0ABM2W183</accession>
<evidence type="ECO:0000313" key="19">
    <source>
        <dbReference type="Proteomes" id="UP000886700"/>
    </source>
</evidence>
<evidence type="ECO:0000256" key="13">
    <source>
        <dbReference type="ARBA" id="ARBA00023128"/>
    </source>
</evidence>
<evidence type="ECO:0000256" key="1">
    <source>
        <dbReference type="ARBA" id="ARBA00003195"/>
    </source>
</evidence>
<organism evidence="19 20">
    <name type="scientific">Mesocricetus auratus</name>
    <name type="common">Golden hamster</name>
    <dbReference type="NCBI Taxonomy" id="10036"/>
    <lineage>
        <taxon>Eukaryota</taxon>
        <taxon>Metazoa</taxon>
        <taxon>Chordata</taxon>
        <taxon>Craniata</taxon>
        <taxon>Vertebrata</taxon>
        <taxon>Euteleostomi</taxon>
        <taxon>Mammalia</taxon>
        <taxon>Eutheria</taxon>
        <taxon>Euarchontoglires</taxon>
        <taxon>Glires</taxon>
        <taxon>Rodentia</taxon>
        <taxon>Myomorpha</taxon>
        <taxon>Muroidea</taxon>
        <taxon>Cricetidae</taxon>
        <taxon>Cricetinae</taxon>
        <taxon>Mesocricetus</taxon>
    </lineage>
</organism>
<dbReference type="RefSeq" id="XP_040584119.1">
    <property type="nucleotide sequence ID" value="XM_040728185.1"/>
</dbReference>
<proteinExistence type="inferred from homology"/>
<feature type="transmembrane region" description="Helical" evidence="18">
    <location>
        <begin position="18"/>
        <end position="38"/>
    </location>
</feature>
<comment type="function">
    <text evidence="1">Accessory subunit of the mitochondrial membrane respiratory chain NADH dehydrogenase (Complex I), that is believed not to be involved in catalysis. Complex I functions in the transfer of electrons from NADH to the respiratory chain. The immediate electron acceptor for the enzyme is believed to be ubiquinone.</text>
</comment>
<evidence type="ECO:0000256" key="2">
    <source>
        <dbReference type="ARBA" id="ARBA00004434"/>
    </source>
</evidence>
<keyword evidence="14 18" id="KW-0472">Membrane</keyword>
<keyword evidence="7" id="KW-0679">Respiratory chain</keyword>
<dbReference type="PANTHER" id="PTHR15221:SF0">
    <property type="entry name" value="NADH DEHYDROGENASE [UBIQUINONE] 1 ALPHA SUBCOMPLEX SUBUNIT 3"/>
    <property type="match status" value="1"/>
</dbReference>
<keyword evidence="9" id="KW-0999">Mitochondrion inner membrane</keyword>
<evidence type="ECO:0000256" key="17">
    <source>
        <dbReference type="SAM" id="MobiDB-lite"/>
    </source>
</evidence>
<evidence type="ECO:0000256" key="3">
    <source>
        <dbReference type="ARBA" id="ARBA00008253"/>
    </source>
</evidence>
<dbReference type="Proteomes" id="UP000886700">
    <property type="component" value="Unplaced"/>
</dbReference>
<feature type="compositionally biased region" description="Polar residues" evidence="17">
    <location>
        <begin position="62"/>
        <end position="73"/>
    </location>
</feature>